<dbReference type="STRING" id="1526571.AT746_13815"/>
<dbReference type="RefSeq" id="WP_062481259.1">
    <property type="nucleotide sequence ID" value="NZ_CP013650.1"/>
</dbReference>
<dbReference type="AlphaFoldDB" id="A0A0U2RPE0"/>
<evidence type="ECO:0000313" key="3">
    <source>
        <dbReference type="Proteomes" id="UP000068447"/>
    </source>
</evidence>
<feature type="coiled-coil region" evidence="1">
    <location>
        <begin position="1"/>
        <end position="32"/>
    </location>
</feature>
<organism evidence="2 3">
    <name type="scientific">Lacimicrobium alkaliphilum</name>
    <dbReference type="NCBI Taxonomy" id="1526571"/>
    <lineage>
        <taxon>Bacteria</taxon>
        <taxon>Pseudomonadati</taxon>
        <taxon>Pseudomonadota</taxon>
        <taxon>Gammaproteobacteria</taxon>
        <taxon>Alteromonadales</taxon>
        <taxon>Alteromonadaceae</taxon>
        <taxon>Lacimicrobium</taxon>
    </lineage>
</organism>
<accession>A0A0U2RPE0</accession>
<evidence type="ECO:0008006" key="4">
    <source>
        <dbReference type="Google" id="ProtNLM"/>
    </source>
</evidence>
<reference evidence="2 3" key="1">
    <citation type="submission" date="2015-12" db="EMBL/GenBank/DDBJ databases">
        <title>Complete genome of Lacimicrobium alkaliphilum KCTC 32984.</title>
        <authorList>
            <person name="Kim S.-G."/>
            <person name="Lee Y.-J."/>
        </authorList>
    </citation>
    <scope>NUCLEOTIDE SEQUENCE [LARGE SCALE GENOMIC DNA]</scope>
    <source>
        <strain evidence="2 3">YelD216</strain>
    </source>
</reference>
<dbReference type="OrthoDB" id="6197894at2"/>
<keyword evidence="3" id="KW-1185">Reference proteome</keyword>
<name>A0A0U2RPE0_9ALTE</name>
<dbReference type="EMBL" id="CP013650">
    <property type="protein sequence ID" value="ALS99226.1"/>
    <property type="molecule type" value="Genomic_DNA"/>
</dbReference>
<gene>
    <name evidence="2" type="ORF">AT746_13815</name>
</gene>
<evidence type="ECO:0000256" key="1">
    <source>
        <dbReference type="SAM" id="Coils"/>
    </source>
</evidence>
<proteinExistence type="predicted"/>
<sequence length="89" mass="10468">MNFETQQLHETIEDLKRHRDEINVQMHLARAEMRDEWDGLEKKWDSLQSKFSAFKKDASQSSKEVRAALSLLAGELGQAYKRFKTRLKS</sequence>
<evidence type="ECO:0000313" key="2">
    <source>
        <dbReference type="EMBL" id="ALS99226.1"/>
    </source>
</evidence>
<dbReference type="Proteomes" id="UP000068447">
    <property type="component" value="Chromosome"/>
</dbReference>
<protein>
    <recommendedName>
        <fullName evidence="4">Coiled coil domain-containing protein</fullName>
    </recommendedName>
</protein>
<keyword evidence="1" id="KW-0175">Coiled coil</keyword>
<dbReference type="KEGG" id="lal:AT746_13815"/>